<reference evidence="10 11" key="1">
    <citation type="submission" date="2022-04" db="EMBL/GenBank/DDBJ databases">
        <title>Human microbiome associated bacterial genomes.</title>
        <authorList>
            <person name="Sandstrom S."/>
            <person name="Salamzade R."/>
            <person name="Kalan L.R."/>
        </authorList>
    </citation>
    <scope>NUCLEOTIDE SEQUENCE [LARGE SCALE GENOMIC DNA]</scope>
    <source>
        <strain evidence="11">p3-SID1799</strain>
    </source>
</reference>
<dbReference type="InterPro" id="IPR002478">
    <property type="entry name" value="PUA"/>
</dbReference>
<dbReference type="Pfam" id="PF01472">
    <property type="entry name" value="PUA"/>
    <property type="match status" value="1"/>
</dbReference>
<keyword evidence="3 8" id="KW-0641">Proline biosynthesis</keyword>
<evidence type="ECO:0000256" key="1">
    <source>
        <dbReference type="ARBA" id="ARBA00022490"/>
    </source>
</evidence>
<dbReference type="PANTHER" id="PTHR43654:SF1">
    <property type="entry name" value="ISOPENTENYL PHOSPHATE KINASE"/>
    <property type="match status" value="1"/>
</dbReference>
<feature type="binding site" evidence="8">
    <location>
        <position position="149"/>
    </location>
    <ligand>
        <name>substrate</name>
    </ligand>
</feature>
<dbReference type="NCBIfam" id="TIGR01027">
    <property type="entry name" value="proB"/>
    <property type="match status" value="1"/>
</dbReference>
<dbReference type="CDD" id="cd21157">
    <property type="entry name" value="PUA_G5K"/>
    <property type="match status" value="1"/>
</dbReference>
<evidence type="ECO:0000313" key="11">
    <source>
        <dbReference type="Proteomes" id="UP001525379"/>
    </source>
</evidence>
<dbReference type="EMBL" id="JALXSQ010000010">
    <property type="protein sequence ID" value="MCT2042504.1"/>
    <property type="molecule type" value="Genomic_DNA"/>
</dbReference>
<dbReference type="InterPro" id="IPR036974">
    <property type="entry name" value="PUA_sf"/>
</dbReference>
<feature type="binding site" evidence="8">
    <location>
        <position position="22"/>
    </location>
    <ligand>
        <name>ATP</name>
        <dbReference type="ChEBI" id="CHEBI:30616"/>
    </ligand>
</feature>
<evidence type="ECO:0000256" key="7">
    <source>
        <dbReference type="ARBA" id="ARBA00022840"/>
    </source>
</evidence>
<dbReference type="SMART" id="SM00359">
    <property type="entry name" value="PUA"/>
    <property type="match status" value="1"/>
</dbReference>
<organism evidence="10 11">
    <name type="scientific">Pseudoclavibacter albus</name>
    <dbReference type="NCBI Taxonomy" id="272241"/>
    <lineage>
        <taxon>Bacteria</taxon>
        <taxon>Bacillati</taxon>
        <taxon>Actinomycetota</taxon>
        <taxon>Actinomycetes</taxon>
        <taxon>Micrococcales</taxon>
        <taxon>Microbacteriaceae</taxon>
        <taxon>Pseudoclavibacter</taxon>
    </lineage>
</organism>
<dbReference type="Pfam" id="PF00696">
    <property type="entry name" value="AA_kinase"/>
    <property type="match status" value="1"/>
</dbReference>
<keyword evidence="6 8" id="KW-0418">Kinase</keyword>
<evidence type="ECO:0000256" key="8">
    <source>
        <dbReference type="HAMAP-Rule" id="MF_00456"/>
    </source>
</evidence>
<dbReference type="InterPro" id="IPR036393">
    <property type="entry name" value="AceGlu_kinase-like_sf"/>
</dbReference>
<evidence type="ECO:0000256" key="5">
    <source>
        <dbReference type="ARBA" id="ARBA00022741"/>
    </source>
</evidence>
<dbReference type="SUPFAM" id="SSF53633">
    <property type="entry name" value="Carbamate kinase-like"/>
    <property type="match status" value="1"/>
</dbReference>
<dbReference type="InterPro" id="IPR001048">
    <property type="entry name" value="Asp/Glu/Uridylate_kinase"/>
</dbReference>
<dbReference type="GO" id="GO:0004349">
    <property type="term" value="F:glutamate 5-kinase activity"/>
    <property type="evidence" value="ECO:0007669"/>
    <property type="project" value="UniProtKB-EC"/>
</dbReference>
<dbReference type="HAMAP" id="MF_00456">
    <property type="entry name" value="ProB"/>
    <property type="match status" value="1"/>
</dbReference>
<dbReference type="PRINTS" id="PR00474">
    <property type="entry name" value="GLU5KINASE"/>
</dbReference>
<feature type="domain" description="PUA" evidence="9">
    <location>
        <begin position="285"/>
        <end position="368"/>
    </location>
</feature>
<feature type="binding site" evidence="8">
    <location>
        <begin position="222"/>
        <end position="228"/>
    </location>
    <ligand>
        <name>ATP</name>
        <dbReference type="ChEBI" id="CHEBI:30616"/>
    </ligand>
</feature>
<dbReference type="CDD" id="cd04242">
    <property type="entry name" value="AAK_G5K_ProB"/>
    <property type="match status" value="1"/>
</dbReference>
<feature type="binding site" evidence="8">
    <location>
        <position position="161"/>
    </location>
    <ligand>
        <name>substrate</name>
    </ligand>
</feature>
<comment type="catalytic activity">
    <reaction evidence="8">
        <text>L-glutamate + ATP = L-glutamyl 5-phosphate + ADP</text>
        <dbReference type="Rhea" id="RHEA:14877"/>
        <dbReference type="ChEBI" id="CHEBI:29985"/>
        <dbReference type="ChEBI" id="CHEBI:30616"/>
        <dbReference type="ChEBI" id="CHEBI:58274"/>
        <dbReference type="ChEBI" id="CHEBI:456216"/>
        <dbReference type="EC" id="2.7.2.11"/>
    </reaction>
</comment>
<dbReference type="PIRSF" id="PIRSF000729">
    <property type="entry name" value="GK"/>
    <property type="match status" value="1"/>
</dbReference>
<dbReference type="InterPro" id="IPR001057">
    <property type="entry name" value="Glu/AcGlu_kinase"/>
</dbReference>
<comment type="function">
    <text evidence="8">Catalyzes the transfer of a phosphate group to glutamate to form L-glutamate 5-phosphate.</text>
</comment>
<gene>
    <name evidence="8 10" type="primary">proB</name>
    <name evidence="10" type="ORF">M3D15_04035</name>
</gene>
<evidence type="ECO:0000259" key="9">
    <source>
        <dbReference type="SMART" id="SM00359"/>
    </source>
</evidence>
<keyword evidence="7 8" id="KW-0067">ATP-binding</keyword>
<dbReference type="InterPro" id="IPR011529">
    <property type="entry name" value="Glu_5kinase"/>
</dbReference>
<evidence type="ECO:0000256" key="2">
    <source>
        <dbReference type="ARBA" id="ARBA00022605"/>
    </source>
</evidence>
<dbReference type="PROSITE" id="PS50890">
    <property type="entry name" value="PUA"/>
    <property type="match status" value="1"/>
</dbReference>
<keyword evidence="5 8" id="KW-0547">Nucleotide-binding</keyword>
<dbReference type="PROSITE" id="PS00902">
    <property type="entry name" value="GLUTAMATE_5_KINASE"/>
    <property type="match status" value="1"/>
</dbReference>
<dbReference type="Gene3D" id="2.30.130.10">
    <property type="entry name" value="PUA domain"/>
    <property type="match status" value="1"/>
</dbReference>
<proteinExistence type="inferred from homology"/>
<feature type="binding site" evidence="8">
    <location>
        <begin position="181"/>
        <end position="182"/>
    </location>
    <ligand>
        <name>ATP</name>
        <dbReference type="ChEBI" id="CHEBI:30616"/>
    </ligand>
</feature>
<keyword evidence="2 8" id="KW-0028">Amino-acid biosynthesis</keyword>
<accession>A0ABT2HW19</accession>
<keyword evidence="4 8" id="KW-0808">Transferase</keyword>
<comment type="similarity">
    <text evidence="8">Belongs to the glutamate 5-kinase family.</text>
</comment>
<feature type="binding site" evidence="8">
    <location>
        <position position="62"/>
    </location>
    <ligand>
        <name>substrate</name>
    </ligand>
</feature>
<evidence type="ECO:0000256" key="6">
    <source>
        <dbReference type="ARBA" id="ARBA00022777"/>
    </source>
</evidence>
<sequence>MTSNASSPARARIAAAKRIVVKIGSSSLTRANGRLDIAALRRFVDVLAERHAEGVEIVLVTSGAVAAGLGPLDLPNRPKDLATVQAAASVGQGLLIGQYADAFAAYGIPVGQLLLTTEDTVRRSRYRNVWRTVDRILALGGVPIINENDALVADGRGFGDNDRIAALTAHLVRAEGLLLLTDVNGLYDGPPSQEGTKRIPEVENLADIAHVEIGGSGSSVGTGGMVTKLRAAEIAVESGTPVILTTAASAREALRGEDVGTCFAAKDKRPSRRQLWLAHAAKTDGKIHVDEGAARAVASGRASLLAAGVTAIDDNLNASDPVSIVDPEGKEIARGLVAFDSSHVREMIGKSTDEIANELGEDYGRAVVHLDDLVLVGRSRGNPGPLDDLEQ</sequence>
<dbReference type="Proteomes" id="UP001525379">
    <property type="component" value="Unassembled WGS sequence"/>
</dbReference>
<dbReference type="EC" id="2.7.2.11" evidence="8"/>
<dbReference type="RefSeq" id="WP_260104006.1">
    <property type="nucleotide sequence ID" value="NZ_JALXSQ010000010.1"/>
</dbReference>
<protein>
    <recommendedName>
        <fullName evidence="8">Glutamate 5-kinase</fullName>
        <ecNumber evidence="8">2.7.2.11</ecNumber>
    </recommendedName>
    <alternativeName>
        <fullName evidence="8">Gamma-glutamyl kinase</fullName>
        <shortName evidence="8">GK</shortName>
    </alternativeName>
</protein>
<evidence type="ECO:0000313" key="10">
    <source>
        <dbReference type="EMBL" id="MCT2042504.1"/>
    </source>
</evidence>
<dbReference type="SUPFAM" id="SSF88697">
    <property type="entry name" value="PUA domain-like"/>
    <property type="match status" value="1"/>
</dbReference>
<comment type="subcellular location">
    <subcellularLocation>
        <location evidence="8">Cytoplasm</location>
    </subcellularLocation>
</comment>
<name>A0ABT2HW19_9MICO</name>
<dbReference type="PANTHER" id="PTHR43654">
    <property type="entry name" value="GLUTAMATE 5-KINASE"/>
    <property type="match status" value="1"/>
</dbReference>
<comment type="caution">
    <text evidence="10">The sequence shown here is derived from an EMBL/GenBank/DDBJ whole genome shotgun (WGS) entry which is preliminary data.</text>
</comment>
<dbReference type="InterPro" id="IPR005715">
    <property type="entry name" value="Glu_5kinase/COase_Synthase"/>
</dbReference>
<dbReference type="InterPro" id="IPR019797">
    <property type="entry name" value="Glutamate_5-kinase_CS"/>
</dbReference>
<evidence type="ECO:0000256" key="4">
    <source>
        <dbReference type="ARBA" id="ARBA00022679"/>
    </source>
</evidence>
<evidence type="ECO:0000256" key="3">
    <source>
        <dbReference type="ARBA" id="ARBA00022650"/>
    </source>
</evidence>
<comment type="pathway">
    <text evidence="8">Amino-acid biosynthesis; L-proline biosynthesis; L-glutamate 5-semialdehyde from L-glutamate: step 1/2.</text>
</comment>
<keyword evidence="1 8" id="KW-0963">Cytoplasm</keyword>
<dbReference type="InterPro" id="IPR041739">
    <property type="entry name" value="G5K_ProB"/>
</dbReference>
<dbReference type="InterPro" id="IPR015947">
    <property type="entry name" value="PUA-like_sf"/>
</dbReference>
<dbReference type="Gene3D" id="3.40.1160.10">
    <property type="entry name" value="Acetylglutamate kinase-like"/>
    <property type="match status" value="1"/>
</dbReference>
<keyword evidence="11" id="KW-1185">Reference proteome</keyword>